<dbReference type="PANTHER" id="PTHR43433:SF5">
    <property type="entry name" value="AB HYDROLASE-1 DOMAIN-CONTAINING PROTEIN"/>
    <property type="match status" value="1"/>
</dbReference>
<dbReference type="InterPro" id="IPR050471">
    <property type="entry name" value="AB_hydrolase"/>
</dbReference>
<dbReference type="EMBL" id="JANBTW010000074">
    <property type="protein sequence ID" value="KAJ2672904.1"/>
    <property type="molecule type" value="Genomic_DNA"/>
</dbReference>
<dbReference type="SUPFAM" id="SSF53474">
    <property type="entry name" value="alpha/beta-Hydrolases"/>
    <property type="match status" value="1"/>
</dbReference>
<reference evidence="2" key="1">
    <citation type="submission" date="2022-07" db="EMBL/GenBank/DDBJ databases">
        <title>Phylogenomic reconstructions and comparative analyses of Kickxellomycotina fungi.</title>
        <authorList>
            <person name="Reynolds N.K."/>
            <person name="Stajich J.E."/>
            <person name="Barry K."/>
            <person name="Grigoriev I.V."/>
            <person name="Crous P."/>
            <person name="Smith M.E."/>
        </authorList>
    </citation>
    <scope>NUCLEOTIDE SEQUENCE</scope>
    <source>
        <strain evidence="2">NRRL 3115</strain>
    </source>
</reference>
<evidence type="ECO:0000313" key="2">
    <source>
        <dbReference type="EMBL" id="KAJ2672904.1"/>
    </source>
</evidence>
<dbReference type="InterPro" id="IPR000073">
    <property type="entry name" value="AB_hydrolase_1"/>
</dbReference>
<comment type="caution">
    <text evidence="2">The sequence shown here is derived from an EMBL/GenBank/DDBJ whole genome shotgun (WGS) entry which is preliminary data.</text>
</comment>
<dbReference type="Pfam" id="PF00561">
    <property type="entry name" value="Abhydrolase_1"/>
    <property type="match status" value="1"/>
</dbReference>
<evidence type="ECO:0000313" key="3">
    <source>
        <dbReference type="Proteomes" id="UP001151518"/>
    </source>
</evidence>
<dbReference type="OrthoDB" id="19657at2759"/>
<feature type="domain" description="AB hydrolase-1" evidence="1">
    <location>
        <begin position="60"/>
        <end position="307"/>
    </location>
</feature>
<accession>A0A9W8KW73</accession>
<dbReference type="Gene3D" id="3.40.50.1820">
    <property type="entry name" value="alpha/beta hydrolase"/>
    <property type="match status" value="1"/>
</dbReference>
<dbReference type="PRINTS" id="PR00111">
    <property type="entry name" value="ABHYDROLASE"/>
</dbReference>
<dbReference type="PANTHER" id="PTHR43433">
    <property type="entry name" value="HYDROLASE, ALPHA/BETA FOLD FAMILY PROTEIN"/>
    <property type="match status" value="1"/>
</dbReference>
<dbReference type="Proteomes" id="UP001151518">
    <property type="component" value="Unassembled WGS sequence"/>
</dbReference>
<name>A0A9W8KW73_9FUNG</name>
<protein>
    <recommendedName>
        <fullName evidence="1">AB hydrolase-1 domain-containing protein</fullName>
    </recommendedName>
</protein>
<dbReference type="InterPro" id="IPR029058">
    <property type="entry name" value="AB_hydrolase_fold"/>
</dbReference>
<evidence type="ECO:0000259" key="1">
    <source>
        <dbReference type="Pfam" id="PF00561"/>
    </source>
</evidence>
<dbReference type="AlphaFoldDB" id="A0A9W8KW73"/>
<sequence>MAEDMNNLTNIDTTVPVEAPDSPIWKHLVKRGSVDVSGSNVKTERPLNIYYEIYGDGPERVVFINGMGADRQMWEPNVAEFLKMGGYQCLVYDHRGTGYSDSGEGFLSYTTFTMATDLKNLLMALGWTKVNIIGVSMGGMIALEFACNHTELIKTLTLAVTNAGLSLPPLRGILDTVTANFNSDPRKRFEGICGSIYTEAYLKSPAPEGSGCETMLEYCAKNAVRKSRYSRPMTFMGFLGQVGTVFRHYVSPARLRTLGERLSDKQILIVTGDVDHLVRISNSQYLADKIGRDYVTLEIFEGAAHGLNSQEHEKFTRSIHTMISALNSK</sequence>
<organism evidence="2 3">
    <name type="scientific">Coemansia spiralis</name>
    <dbReference type="NCBI Taxonomy" id="417178"/>
    <lineage>
        <taxon>Eukaryota</taxon>
        <taxon>Fungi</taxon>
        <taxon>Fungi incertae sedis</taxon>
        <taxon>Zoopagomycota</taxon>
        <taxon>Kickxellomycotina</taxon>
        <taxon>Kickxellomycetes</taxon>
        <taxon>Kickxellales</taxon>
        <taxon>Kickxellaceae</taxon>
        <taxon>Coemansia</taxon>
    </lineage>
</organism>
<proteinExistence type="predicted"/>
<gene>
    <name evidence="2" type="ORF">GGI25_004885</name>
</gene>